<sequence>MTGTVTGLWRHPIKSHGREALDSVTLSPGQTMPGDRVWAVAHEMSQADGSEWVHCGHFSRVSKVPELMAISATLNGDRVTLRHPRRPDLDFAPDAEANRFLDWVKPLMPQDRAQSARIIRVPGRGMTDSDFPSVTLCNMASHRAVEQRIGHALSPLRWRGNIWFDGLPLWEEFDWLDREVQIGEVVFAVRERTDRCAATTTNPETGKRDADTLGALDHWGHRDFSVRAEVIRGGTIRLGDEVRPL</sequence>
<evidence type="ECO:0000313" key="2">
    <source>
        <dbReference type="EMBL" id="NVK95400.1"/>
    </source>
</evidence>
<dbReference type="PANTHER" id="PTHR36930">
    <property type="entry name" value="METAL-SULFUR CLUSTER BIOSYNTHESIS PROTEINS YUAD-RELATED"/>
    <property type="match status" value="1"/>
</dbReference>
<organism evidence="2 3">
    <name type="scientific">Ruegeria pomeroyi</name>
    <dbReference type="NCBI Taxonomy" id="89184"/>
    <lineage>
        <taxon>Bacteria</taxon>
        <taxon>Pseudomonadati</taxon>
        <taxon>Pseudomonadota</taxon>
        <taxon>Alphaproteobacteria</taxon>
        <taxon>Rhodobacterales</taxon>
        <taxon>Roseobacteraceae</taxon>
        <taxon>Ruegeria</taxon>
    </lineage>
</organism>
<dbReference type="InterPro" id="IPR011037">
    <property type="entry name" value="Pyrv_Knase-like_insert_dom_sf"/>
</dbReference>
<proteinExistence type="predicted"/>
<protein>
    <submittedName>
        <fullName evidence="2">MOSC domain-containing protein</fullName>
    </submittedName>
</protein>
<accession>A0A850LCE8</accession>
<dbReference type="InterPro" id="IPR005302">
    <property type="entry name" value="MoCF_Sase_C"/>
</dbReference>
<dbReference type="GO" id="GO:0030151">
    <property type="term" value="F:molybdenum ion binding"/>
    <property type="evidence" value="ECO:0007669"/>
    <property type="project" value="InterPro"/>
</dbReference>
<gene>
    <name evidence="2" type="ORF">HW564_00595</name>
</gene>
<dbReference type="SUPFAM" id="SSF50800">
    <property type="entry name" value="PK beta-barrel domain-like"/>
    <property type="match status" value="1"/>
</dbReference>
<dbReference type="Proteomes" id="UP000565723">
    <property type="component" value="Unassembled WGS sequence"/>
</dbReference>
<dbReference type="AlphaFoldDB" id="A0A850LCE8"/>
<dbReference type="InterPro" id="IPR005303">
    <property type="entry name" value="MOCOS_middle"/>
</dbReference>
<name>A0A850LCE8_9RHOB</name>
<feature type="domain" description="MOSC" evidence="1">
    <location>
        <begin position="108"/>
        <end position="245"/>
    </location>
</feature>
<dbReference type="PROSITE" id="PS51340">
    <property type="entry name" value="MOSC"/>
    <property type="match status" value="1"/>
</dbReference>
<dbReference type="Pfam" id="PF03473">
    <property type="entry name" value="MOSC"/>
    <property type="match status" value="1"/>
</dbReference>
<dbReference type="GO" id="GO:0003824">
    <property type="term" value="F:catalytic activity"/>
    <property type="evidence" value="ECO:0007669"/>
    <property type="project" value="InterPro"/>
</dbReference>
<dbReference type="EMBL" id="JABXIY010000003">
    <property type="protein sequence ID" value="NVK95400.1"/>
    <property type="molecule type" value="Genomic_DNA"/>
</dbReference>
<reference evidence="2 3" key="1">
    <citation type="journal article" date="2020" name="Proc. Natl. Acad. Sci. U.S.A.">
        <title>Ecological drivers of bacterial community assembly in synthetic phycospheres.</title>
        <authorList>
            <person name="Fu H."/>
            <person name="Uchimiya M."/>
            <person name="Gore J."/>
            <person name="Moran M.A."/>
        </authorList>
    </citation>
    <scope>NUCLEOTIDE SEQUENCE [LARGE SCALE GENOMIC DNA]</scope>
    <source>
        <strain evidence="2">HF-Din03</strain>
    </source>
</reference>
<evidence type="ECO:0000259" key="1">
    <source>
        <dbReference type="PROSITE" id="PS51340"/>
    </source>
</evidence>
<dbReference type="Pfam" id="PF03476">
    <property type="entry name" value="MOSC_N"/>
    <property type="match status" value="1"/>
</dbReference>
<dbReference type="PANTHER" id="PTHR36930:SF1">
    <property type="entry name" value="MOSC DOMAIN-CONTAINING PROTEIN"/>
    <property type="match status" value="1"/>
</dbReference>
<dbReference type="InterPro" id="IPR052716">
    <property type="entry name" value="MOSC_domain"/>
</dbReference>
<dbReference type="OMA" id="FPGDRLY"/>
<dbReference type="GO" id="GO:0030170">
    <property type="term" value="F:pyridoxal phosphate binding"/>
    <property type="evidence" value="ECO:0007669"/>
    <property type="project" value="InterPro"/>
</dbReference>
<comment type="caution">
    <text evidence="2">The sequence shown here is derived from an EMBL/GenBank/DDBJ whole genome shotgun (WGS) entry which is preliminary data.</text>
</comment>
<evidence type="ECO:0000313" key="3">
    <source>
        <dbReference type="Proteomes" id="UP000565723"/>
    </source>
</evidence>
<dbReference type="RefSeq" id="WP_011046290.1">
    <property type="nucleotide sequence ID" value="NZ_CP076685.1"/>
</dbReference>